<feature type="non-terminal residue" evidence="2">
    <location>
        <position position="1"/>
    </location>
</feature>
<feature type="non-terminal residue" evidence="2">
    <location>
        <position position="42"/>
    </location>
</feature>
<feature type="compositionally biased region" description="Pro residues" evidence="1">
    <location>
        <begin position="1"/>
        <end position="10"/>
    </location>
</feature>
<protein>
    <submittedName>
        <fullName evidence="2">Uncharacterized protein</fullName>
    </submittedName>
</protein>
<sequence length="42" mass="4287">EGPGRRPPPGRAGAPRRPHAGAAGPRRAPGHHRADADPPPVL</sequence>
<gene>
    <name evidence="2" type="ORF">AVDCRST_MAG66-3258</name>
</gene>
<evidence type="ECO:0000256" key="1">
    <source>
        <dbReference type="SAM" id="MobiDB-lite"/>
    </source>
</evidence>
<reference evidence="2" key="1">
    <citation type="submission" date="2020-02" db="EMBL/GenBank/DDBJ databases">
        <authorList>
            <person name="Meier V. D."/>
        </authorList>
    </citation>
    <scope>NUCLEOTIDE SEQUENCE</scope>
    <source>
        <strain evidence="2">AVDCRST_MAG66</strain>
    </source>
</reference>
<evidence type="ECO:0000313" key="2">
    <source>
        <dbReference type="EMBL" id="CAA9430459.1"/>
    </source>
</evidence>
<dbReference type="EMBL" id="CADCUS010000474">
    <property type="protein sequence ID" value="CAA9430459.1"/>
    <property type="molecule type" value="Genomic_DNA"/>
</dbReference>
<feature type="region of interest" description="Disordered" evidence="1">
    <location>
        <begin position="1"/>
        <end position="42"/>
    </location>
</feature>
<organism evidence="2">
    <name type="scientific">uncultured Pseudonocardia sp</name>
    <dbReference type="NCBI Taxonomy" id="211455"/>
    <lineage>
        <taxon>Bacteria</taxon>
        <taxon>Bacillati</taxon>
        <taxon>Actinomycetota</taxon>
        <taxon>Actinomycetes</taxon>
        <taxon>Pseudonocardiales</taxon>
        <taxon>Pseudonocardiaceae</taxon>
        <taxon>Pseudonocardia</taxon>
        <taxon>environmental samples</taxon>
    </lineage>
</organism>
<name>A0A6J4Q2P1_9PSEU</name>
<dbReference type="AlphaFoldDB" id="A0A6J4Q2P1"/>
<proteinExistence type="predicted"/>
<accession>A0A6J4Q2P1</accession>